<feature type="compositionally biased region" description="Low complexity" evidence="2">
    <location>
        <begin position="34"/>
        <end position="55"/>
    </location>
</feature>
<feature type="region of interest" description="Disordered" evidence="2">
    <location>
        <begin position="33"/>
        <end position="76"/>
    </location>
</feature>
<dbReference type="Gene3D" id="1.10.287.1490">
    <property type="match status" value="1"/>
</dbReference>
<organism evidence="3 4">
    <name type="scientific">Coemansia guatemalensis</name>
    <dbReference type="NCBI Taxonomy" id="2761395"/>
    <lineage>
        <taxon>Eukaryota</taxon>
        <taxon>Fungi</taxon>
        <taxon>Fungi incertae sedis</taxon>
        <taxon>Zoopagomycota</taxon>
        <taxon>Kickxellomycotina</taxon>
        <taxon>Kickxellomycetes</taxon>
        <taxon>Kickxellales</taxon>
        <taxon>Kickxellaceae</taxon>
        <taxon>Coemansia</taxon>
    </lineage>
</organism>
<name>A0A9W8HVI2_9FUNG</name>
<evidence type="ECO:0000313" key="4">
    <source>
        <dbReference type="Proteomes" id="UP001140094"/>
    </source>
</evidence>
<reference evidence="3" key="1">
    <citation type="submission" date="2022-07" db="EMBL/GenBank/DDBJ databases">
        <title>Phylogenomic reconstructions and comparative analyses of Kickxellomycotina fungi.</title>
        <authorList>
            <person name="Reynolds N.K."/>
            <person name="Stajich J.E."/>
            <person name="Barry K."/>
            <person name="Grigoriev I.V."/>
            <person name="Crous P."/>
            <person name="Smith M.E."/>
        </authorList>
    </citation>
    <scope>NUCLEOTIDE SEQUENCE</scope>
    <source>
        <strain evidence="3">NRRL 1565</strain>
    </source>
</reference>
<evidence type="ECO:0000313" key="3">
    <source>
        <dbReference type="EMBL" id="KAJ2802356.1"/>
    </source>
</evidence>
<dbReference type="EMBL" id="JANBUO010000673">
    <property type="protein sequence ID" value="KAJ2802356.1"/>
    <property type="molecule type" value="Genomic_DNA"/>
</dbReference>
<dbReference type="OrthoDB" id="8062037at2759"/>
<keyword evidence="4" id="KW-1185">Reference proteome</keyword>
<proteinExistence type="predicted"/>
<feature type="compositionally biased region" description="Low complexity" evidence="2">
    <location>
        <begin position="62"/>
        <end position="71"/>
    </location>
</feature>
<dbReference type="SUPFAM" id="SSF57997">
    <property type="entry name" value="Tropomyosin"/>
    <property type="match status" value="1"/>
</dbReference>
<comment type="caution">
    <text evidence="3">The sequence shown here is derived from an EMBL/GenBank/DDBJ whole genome shotgun (WGS) entry which is preliminary data.</text>
</comment>
<evidence type="ECO:0000256" key="1">
    <source>
        <dbReference type="SAM" id="Coils"/>
    </source>
</evidence>
<gene>
    <name evidence="3" type="ORF">H4R20_003307</name>
</gene>
<feature type="coiled-coil region" evidence="1">
    <location>
        <begin position="126"/>
        <end position="237"/>
    </location>
</feature>
<evidence type="ECO:0000256" key="2">
    <source>
        <dbReference type="SAM" id="MobiDB-lite"/>
    </source>
</evidence>
<sequence length="284" mass="31685">MCQKVHEGPVLVLYIDIDDADITALPMPANAPVAGTSASAQGSSSSSSGNPAESGIVDTPNQQQPATATQPVEDGRNELLDRIEELETSMDRQIRAMEQRHAREKERLNSQIVARNNEIIIAYARANTLQSTIDDLQYDVDSYERRSEGHRNHIRSLQRKLADSEARADEATNDLAEADAEIDDLVEKVKELSADVERLEAKADGQRRHINSLQSKLQTSENDLYAANDEIDRLTALSDAHRSHITSLQRAVEDKKSIIYELEGELSGETEYGDYDDSYDYGYY</sequence>
<keyword evidence="1" id="KW-0175">Coiled coil</keyword>
<dbReference type="AlphaFoldDB" id="A0A9W8HVI2"/>
<protein>
    <submittedName>
        <fullName evidence="3">Uncharacterized protein</fullName>
    </submittedName>
</protein>
<dbReference type="Proteomes" id="UP001140094">
    <property type="component" value="Unassembled WGS sequence"/>
</dbReference>
<accession>A0A9W8HVI2</accession>